<proteinExistence type="predicted"/>
<name>A0A103Z4L1_BURCE</name>
<evidence type="ECO:0008006" key="4">
    <source>
        <dbReference type="Google" id="ProtNLM"/>
    </source>
</evidence>
<evidence type="ECO:0000313" key="3">
    <source>
        <dbReference type="Proteomes" id="UP000069001"/>
    </source>
</evidence>
<feature type="signal peptide" evidence="1">
    <location>
        <begin position="1"/>
        <end position="39"/>
    </location>
</feature>
<sequence length="266" mass="28882">MFPTYYSLLGKFTKTIGKAMIKRAVTCVVAALAPLIAHAGCSENLQNWFARLHPGQALDAAHAVCKVWPANNALTIGVLPLEQKSSSDGPNVVDIEVLVADTATGAIVAHRFQRSAIHYGEDHYFDGVEIDTARYQLTSTQRAFGVRLKSSGGPPADMSGIATLSLYLIDGQHLHPVLDRLIVSDWTGDRDGPCTSTSETSRTLALGPVGTQGYAVLQVAEKYVESESRLEIDTCSGHTSPAQRRNVMLDYRDGTYRIPDAMRYAD</sequence>
<evidence type="ECO:0000256" key="1">
    <source>
        <dbReference type="SAM" id="SignalP"/>
    </source>
</evidence>
<dbReference type="Proteomes" id="UP000069001">
    <property type="component" value="Unassembled WGS sequence"/>
</dbReference>
<keyword evidence="1" id="KW-0732">Signal</keyword>
<dbReference type="EMBL" id="LOYH01000103">
    <property type="protein sequence ID" value="KVK73256.1"/>
    <property type="molecule type" value="Genomic_DNA"/>
</dbReference>
<reference evidence="2 3" key="1">
    <citation type="submission" date="2015-11" db="EMBL/GenBank/DDBJ databases">
        <title>Expanding the genomic diversity of Burkholderia species for the development of highly accurate diagnostics.</title>
        <authorList>
            <person name="Sahl J."/>
            <person name="Keim P."/>
            <person name="Wagner D."/>
        </authorList>
    </citation>
    <scope>NUCLEOTIDE SEQUENCE [LARGE SCALE GENOMIC DNA]</scope>
    <source>
        <strain evidence="2 3">MSMB1302</strain>
    </source>
</reference>
<accession>A0A103Z4L1</accession>
<gene>
    <name evidence="2" type="ORF">WS90_31665</name>
</gene>
<feature type="chain" id="PRO_5007119972" description="Multidrug ABC transporter ATPase" evidence="1">
    <location>
        <begin position="40"/>
        <end position="266"/>
    </location>
</feature>
<evidence type="ECO:0000313" key="2">
    <source>
        <dbReference type="EMBL" id="KVK73256.1"/>
    </source>
</evidence>
<comment type="caution">
    <text evidence="2">The sequence shown here is derived from an EMBL/GenBank/DDBJ whole genome shotgun (WGS) entry which is preliminary data.</text>
</comment>
<organism evidence="2 3">
    <name type="scientific">Burkholderia cepacia</name>
    <name type="common">Pseudomonas cepacia</name>
    <dbReference type="NCBI Taxonomy" id="292"/>
    <lineage>
        <taxon>Bacteria</taxon>
        <taxon>Pseudomonadati</taxon>
        <taxon>Pseudomonadota</taxon>
        <taxon>Betaproteobacteria</taxon>
        <taxon>Burkholderiales</taxon>
        <taxon>Burkholderiaceae</taxon>
        <taxon>Burkholderia</taxon>
        <taxon>Burkholderia cepacia complex</taxon>
    </lineage>
</organism>
<protein>
    <recommendedName>
        <fullName evidence="4">Multidrug ABC transporter ATPase</fullName>
    </recommendedName>
</protein>
<dbReference type="AlphaFoldDB" id="A0A103Z4L1"/>